<keyword evidence="3" id="KW-1185">Reference proteome</keyword>
<dbReference type="EMBL" id="MF063068">
    <property type="protein sequence ID" value="ARV77281.1"/>
    <property type="molecule type" value="Genomic_DNA"/>
</dbReference>
<proteinExistence type="predicted"/>
<evidence type="ECO:0000256" key="1">
    <source>
        <dbReference type="SAM" id="Phobius"/>
    </source>
</evidence>
<keyword evidence="1" id="KW-0472">Membrane</keyword>
<keyword evidence="1" id="KW-0812">Transmembrane</keyword>
<feature type="transmembrane region" description="Helical" evidence="1">
    <location>
        <begin position="6"/>
        <end position="25"/>
    </location>
</feature>
<evidence type="ECO:0000313" key="3">
    <source>
        <dbReference type="Proteomes" id="UP000224829"/>
    </source>
</evidence>
<name>A0A1Y0SUU9_9CAUD</name>
<protein>
    <submittedName>
        <fullName evidence="2">Uncharacterized protein</fullName>
    </submittedName>
</protein>
<dbReference type="Proteomes" id="UP000224829">
    <property type="component" value="Segment"/>
</dbReference>
<reference evidence="2 3" key="1">
    <citation type="submission" date="2017-05" db="EMBL/GenBank/DDBJ databases">
        <authorList>
            <person name="Song R."/>
            <person name="Chenine A.L."/>
            <person name="Ruprecht R.M."/>
        </authorList>
    </citation>
    <scope>NUCLEOTIDE SEQUENCE [LARGE SCALE GENOMIC DNA]</scope>
</reference>
<evidence type="ECO:0000313" key="2">
    <source>
        <dbReference type="EMBL" id="ARV77281.1"/>
    </source>
</evidence>
<organism evidence="2 3">
    <name type="scientific">Pseudomonas phage Noxifer</name>
    <dbReference type="NCBI Taxonomy" id="2006684"/>
    <lineage>
        <taxon>Viruses</taxon>
        <taxon>Duplodnaviria</taxon>
        <taxon>Heunggongvirae</taxon>
        <taxon>Uroviricota</taxon>
        <taxon>Caudoviricetes</taxon>
        <taxon>Chimalliviridae</taxon>
        <taxon>Noxifervirus</taxon>
        <taxon>Noxifervirus noxifer</taxon>
    </lineage>
</organism>
<keyword evidence="1" id="KW-1133">Transmembrane helix</keyword>
<sequence>MSVKIGGFAAFMIAIVVAGGIERVVHTVVNRPKPKRKSDAQEAFWKALHAAIVETRNGPNYQTTEDFREVVNNKVAAAFTAATIDARDRKELDDFLSLLQAKWDVINAG</sequence>
<accession>A0A1Y0SUU9</accession>
<gene>
    <name evidence="2" type="ORF">NOXIFER_112</name>
</gene>